<name>A0A1D6HCG2_MAIZE</name>
<accession>A0A1D6HCG2</accession>
<sequence>MVARRVLVHTFSPRSTLLLLLQFLARPCIV</sequence>
<protein>
    <submittedName>
        <fullName evidence="1">Ankyrin repeat family protein</fullName>
    </submittedName>
</protein>
<reference evidence="1" key="1">
    <citation type="submission" date="2015-12" db="EMBL/GenBank/DDBJ databases">
        <title>Update maize B73 reference genome by single molecule sequencing technologies.</title>
        <authorList>
            <consortium name="Maize Genome Sequencing Project"/>
            <person name="Ware D."/>
        </authorList>
    </citation>
    <scope>NUCLEOTIDE SEQUENCE</scope>
    <source>
        <tissue evidence="1">Seedling</tissue>
    </source>
</reference>
<dbReference type="AlphaFoldDB" id="A0A1D6HCG2"/>
<evidence type="ECO:0000313" key="1">
    <source>
        <dbReference type="EMBL" id="AQK72387.1"/>
    </source>
</evidence>
<organism evidence="1">
    <name type="scientific">Zea mays</name>
    <name type="common">Maize</name>
    <dbReference type="NCBI Taxonomy" id="4577"/>
    <lineage>
        <taxon>Eukaryota</taxon>
        <taxon>Viridiplantae</taxon>
        <taxon>Streptophyta</taxon>
        <taxon>Embryophyta</taxon>
        <taxon>Tracheophyta</taxon>
        <taxon>Spermatophyta</taxon>
        <taxon>Magnoliopsida</taxon>
        <taxon>Liliopsida</taxon>
        <taxon>Poales</taxon>
        <taxon>Poaceae</taxon>
        <taxon>PACMAD clade</taxon>
        <taxon>Panicoideae</taxon>
        <taxon>Andropogonodae</taxon>
        <taxon>Andropogoneae</taxon>
        <taxon>Tripsacinae</taxon>
        <taxon>Zea</taxon>
    </lineage>
</organism>
<gene>
    <name evidence="1" type="ORF">ZEAMMB73_Zm00001d017125</name>
</gene>
<proteinExistence type="predicted"/>
<dbReference type="EMBL" id="CM000781">
    <property type="protein sequence ID" value="AQK72387.1"/>
    <property type="molecule type" value="Genomic_DNA"/>
</dbReference>